<gene>
    <name evidence="2" type="ORF">Agub_g12363</name>
</gene>
<dbReference type="AlphaFoldDB" id="A0AAD3HRR3"/>
<feature type="compositionally biased region" description="Low complexity" evidence="1">
    <location>
        <begin position="256"/>
        <end position="281"/>
    </location>
</feature>
<name>A0AAD3HRR3_9CHLO</name>
<protein>
    <submittedName>
        <fullName evidence="2">Uncharacterized protein</fullName>
    </submittedName>
</protein>
<evidence type="ECO:0000256" key="1">
    <source>
        <dbReference type="SAM" id="MobiDB-lite"/>
    </source>
</evidence>
<feature type="region of interest" description="Disordered" evidence="1">
    <location>
        <begin position="466"/>
        <end position="511"/>
    </location>
</feature>
<feature type="compositionally biased region" description="Polar residues" evidence="1">
    <location>
        <begin position="142"/>
        <end position="151"/>
    </location>
</feature>
<keyword evidence="3" id="KW-1185">Reference proteome</keyword>
<proteinExistence type="predicted"/>
<dbReference type="Proteomes" id="UP001054857">
    <property type="component" value="Unassembled WGS sequence"/>
</dbReference>
<reference evidence="2 3" key="1">
    <citation type="journal article" date="2021" name="Sci. Rep.">
        <title>Genome sequencing of the multicellular alga Astrephomene provides insights into convergent evolution of germ-soma differentiation.</title>
        <authorList>
            <person name="Yamashita S."/>
            <person name="Yamamoto K."/>
            <person name="Matsuzaki R."/>
            <person name="Suzuki S."/>
            <person name="Yamaguchi H."/>
            <person name="Hirooka S."/>
            <person name="Minakuchi Y."/>
            <person name="Miyagishima S."/>
            <person name="Kawachi M."/>
            <person name="Toyoda A."/>
            <person name="Nozaki H."/>
        </authorList>
    </citation>
    <scope>NUCLEOTIDE SEQUENCE [LARGE SCALE GENOMIC DNA]</scope>
    <source>
        <strain evidence="2 3">NIES-4017</strain>
    </source>
</reference>
<organism evidence="2 3">
    <name type="scientific">Astrephomene gubernaculifera</name>
    <dbReference type="NCBI Taxonomy" id="47775"/>
    <lineage>
        <taxon>Eukaryota</taxon>
        <taxon>Viridiplantae</taxon>
        <taxon>Chlorophyta</taxon>
        <taxon>core chlorophytes</taxon>
        <taxon>Chlorophyceae</taxon>
        <taxon>CS clade</taxon>
        <taxon>Chlamydomonadales</taxon>
        <taxon>Astrephomenaceae</taxon>
        <taxon>Astrephomene</taxon>
    </lineage>
</organism>
<comment type="caution">
    <text evidence="2">The sequence shown here is derived from an EMBL/GenBank/DDBJ whole genome shotgun (WGS) entry which is preliminary data.</text>
</comment>
<evidence type="ECO:0000313" key="3">
    <source>
        <dbReference type="Proteomes" id="UP001054857"/>
    </source>
</evidence>
<evidence type="ECO:0000313" key="2">
    <source>
        <dbReference type="EMBL" id="GFR50195.1"/>
    </source>
</evidence>
<accession>A0AAD3HRR3</accession>
<feature type="compositionally biased region" description="Low complexity" evidence="1">
    <location>
        <begin position="466"/>
        <end position="487"/>
    </location>
</feature>
<feature type="compositionally biased region" description="Gly residues" evidence="1">
    <location>
        <begin position="488"/>
        <end position="499"/>
    </location>
</feature>
<feature type="compositionally biased region" description="Polar residues" evidence="1">
    <location>
        <begin position="291"/>
        <end position="303"/>
    </location>
</feature>
<feature type="region of interest" description="Disordered" evidence="1">
    <location>
        <begin position="140"/>
        <end position="189"/>
    </location>
</feature>
<feature type="region of interest" description="Disordered" evidence="1">
    <location>
        <begin position="243"/>
        <end position="386"/>
    </location>
</feature>
<sequence length="578" mass="59631">MAATIPARPLTRDDLASAKSSIVEELHVIGRQAAERLRVHLRRAEQLQQSNAGAQTLSLEPAPSANGSPAPSTLTYATAGTACNMSKWIAGNSHNLQPSCSRLPPLLTCEALENLLQQHLVHDQQLPSRWEQELERRLRAHTPSTNNSPVGSTATNSPNSSCPSSPLLAGMPRGRPRRTSRLATPGATPDVAVAPAEAAAPITTITIATAAKRPALKIQAPTAASPAADLQQQRQVPGAHHLTIATSPSPAHPHHQLPSPLTPPSLLHLQLQHHGQQPHQTAPSRRPSCLGMNTSIGSHSSMHAVSIGTADGGGGGDRSCGGRLQVGRQPAQRQPQHHQQQPGYRAGSEMRTWDGEEEEREEACSGDALVQQQQEERDEQAKGLSEGAEADIYVNIALRPGSPAKAEAVGAVSSSTCKESSAAGRGRYPSAAALVAAAAAAAASLQQDLSSHSRALREFARQRGLTLSTSTSDSSNSSSLPSNSNNNSGGGSAVDGGGMRSTSSSSSSSSIFTPSFLANGGSSSSACASPDAAYFLFSPALSSSSAATTSTSYSSGTTGALGFTASPLPSPCDQPGGQ</sequence>
<feature type="compositionally biased region" description="Low complexity" evidence="1">
    <location>
        <begin position="152"/>
        <end position="169"/>
    </location>
</feature>
<dbReference type="EMBL" id="BMAR01000035">
    <property type="protein sequence ID" value="GFR50195.1"/>
    <property type="molecule type" value="Genomic_DNA"/>
</dbReference>
<feature type="compositionally biased region" description="Low complexity" evidence="1">
    <location>
        <begin position="545"/>
        <end position="560"/>
    </location>
</feature>
<feature type="compositionally biased region" description="Low complexity" evidence="1">
    <location>
        <begin position="328"/>
        <end position="342"/>
    </location>
</feature>
<feature type="compositionally biased region" description="Gly residues" evidence="1">
    <location>
        <begin position="310"/>
        <end position="319"/>
    </location>
</feature>
<feature type="region of interest" description="Disordered" evidence="1">
    <location>
        <begin position="545"/>
        <end position="578"/>
    </location>
</feature>
<feature type="compositionally biased region" description="Low complexity" evidence="1">
    <location>
        <begin position="501"/>
        <end position="510"/>
    </location>
</feature>